<dbReference type="AlphaFoldDB" id="A0A1R2ALL1"/>
<dbReference type="OrthoDB" id="270720at2759"/>
<organism evidence="2 3">
    <name type="scientific">Stentor coeruleus</name>
    <dbReference type="NCBI Taxonomy" id="5963"/>
    <lineage>
        <taxon>Eukaryota</taxon>
        <taxon>Sar</taxon>
        <taxon>Alveolata</taxon>
        <taxon>Ciliophora</taxon>
        <taxon>Postciliodesmatophora</taxon>
        <taxon>Heterotrichea</taxon>
        <taxon>Heterotrichida</taxon>
        <taxon>Stentoridae</taxon>
        <taxon>Stentor</taxon>
    </lineage>
</organism>
<evidence type="ECO:0000313" key="2">
    <source>
        <dbReference type="EMBL" id="OMJ65428.1"/>
    </source>
</evidence>
<comment type="caution">
    <text evidence="2">The sequence shown here is derived from an EMBL/GenBank/DDBJ whole genome shotgun (WGS) entry which is preliminary data.</text>
</comment>
<evidence type="ECO:0000256" key="1">
    <source>
        <dbReference type="ARBA" id="ARBA00022737"/>
    </source>
</evidence>
<dbReference type="SMART" id="SM00698">
    <property type="entry name" value="MORN"/>
    <property type="match status" value="1"/>
</dbReference>
<dbReference type="InterPro" id="IPR003409">
    <property type="entry name" value="MORN"/>
</dbReference>
<dbReference type="EMBL" id="MPUH01002148">
    <property type="protein sequence ID" value="OMJ65428.1"/>
    <property type="molecule type" value="Genomic_DNA"/>
</dbReference>
<dbReference type="SUPFAM" id="SSF82185">
    <property type="entry name" value="Histone H3 K4-specific methyltransferase SET7/9 N-terminal domain"/>
    <property type="match status" value="1"/>
</dbReference>
<accession>A0A1R2ALL1</accession>
<evidence type="ECO:0000313" key="3">
    <source>
        <dbReference type="Proteomes" id="UP000187209"/>
    </source>
</evidence>
<sequence length="74" mass="8406">MGCSEAKPECSYLFEKQDKTRYKVLYFNGDSYLGGIIKAKKSGIGELTTNNGETYNGEWKKDRMSGKGTYVYKK</sequence>
<keyword evidence="1" id="KW-0677">Repeat</keyword>
<reference evidence="2 3" key="1">
    <citation type="submission" date="2016-11" db="EMBL/GenBank/DDBJ databases">
        <title>The macronuclear genome of Stentor coeruleus: a giant cell with tiny introns.</title>
        <authorList>
            <person name="Slabodnick M."/>
            <person name="Ruby J.G."/>
            <person name="Reiff S.B."/>
            <person name="Swart E.C."/>
            <person name="Gosai S."/>
            <person name="Prabakaran S."/>
            <person name="Witkowska E."/>
            <person name="Larue G.E."/>
            <person name="Fisher S."/>
            <person name="Freeman R.M."/>
            <person name="Gunawardena J."/>
            <person name="Chu W."/>
            <person name="Stover N.A."/>
            <person name="Gregory B.D."/>
            <person name="Nowacki M."/>
            <person name="Derisi J."/>
            <person name="Roy S.W."/>
            <person name="Marshall W.F."/>
            <person name="Sood P."/>
        </authorList>
    </citation>
    <scope>NUCLEOTIDE SEQUENCE [LARGE SCALE GENOMIC DNA]</scope>
    <source>
        <strain evidence="2">WM001</strain>
    </source>
</reference>
<protein>
    <recommendedName>
        <fullName evidence="4">MORN repeat protein</fullName>
    </recommendedName>
</protein>
<evidence type="ECO:0008006" key="4">
    <source>
        <dbReference type="Google" id="ProtNLM"/>
    </source>
</evidence>
<keyword evidence="3" id="KW-1185">Reference proteome</keyword>
<dbReference type="Pfam" id="PF02493">
    <property type="entry name" value="MORN"/>
    <property type="match status" value="1"/>
</dbReference>
<dbReference type="Gene3D" id="2.20.110.10">
    <property type="entry name" value="Histone H3 K4-specific methyltransferase SET7/9 N-terminal domain"/>
    <property type="match status" value="1"/>
</dbReference>
<name>A0A1R2ALL1_9CILI</name>
<dbReference type="Proteomes" id="UP000187209">
    <property type="component" value="Unassembled WGS sequence"/>
</dbReference>
<gene>
    <name evidence="2" type="ORF">SteCoe_38240</name>
</gene>
<proteinExistence type="predicted"/>